<gene>
    <name evidence="2" type="ORF">G3561_11060</name>
    <name evidence="3" type="ORF">GCE86_08985</name>
</gene>
<feature type="region of interest" description="Disordered" evidence="1">
    <location>
        <begin position="88"/>
        <end position="123"/>
    </location>
</feature>
<evidence type="ECO:0000313" key="3">
    <source>
        <dbReference type="EMBL" id="QGL47169.1"/>
    </source>
</evidence>
<organism evidence="2 5">
    <name type="scientific">Micromonospora terminaliae</name>
    <dbReference type="NCBI Taxonomy" id="1914461"/>
    <lineage>
        <taxon>Bacteria</taxon>
        <taxon>Bacillati</taxon>
        <taxon>Actinomycetota</taxon>
        <taxon>Actinomycetes</taxon>
        <taxon>Micromonosporales</taxon>
        <taxon>Micromonosporaceae</taxon>
        <taxon>Micromonospora</taxon>
    </lineage>
</organism>
<sequence>MSLYTLAPKPGFDRYTIQVGWNPHRTYFATVVDFAWDPVTDPHNQPDTVRLGLLETILDPNEVLLAVEPYADIPADLAGTLRADGRAPRVRLARTPAANRSTSTRPPTLRSRQHPPIRRSWPGRLVTAPCRSPYRLS</sequence>
<accession>A0AAJ3DJ20</accession>
<dbReference type="EMBL" id="CP045309">
    <property type="protein sequence ID" value="QGL47169.1"/>
    <property type="molecule type" value="Genomic_DNA"/>
</dbReference>
<proteinExistence type="predicted"/>
<protein>
    <submittedName>
        <fullName evidence="2">Uncharacterized protein</fullName>
    </submittedName>
</protein>
<dbReference type="Proteomes" id="UP000402241">
    <property type="component" value="Chromosome"/>
</dbReference>
<keyword evidence="4" id="KW-1185">Reference proteome</keyword>
<evidence type="ECO:0000256" key="1">
    <source>
        <dbReference type="SAM" id="MobiDB-lite"/>
    </source>
</evidence>
<dbReference type="RefSeq" id="WP_154226514.1">
    <property type="nucleotide sequence ID" value="NZ_CP045309.1"/>
</dbReference>
<dbReference type="AlphaFoldDB" id="A0AAJ3DJ20"/>
<name>A0AAJ3DJ20_9ACTN</name>
<evidence type="ECO:0000313" key="2">
    <source>
        <dbReference type="EMBL" id="NES28081.1"/>
    </source>
</evidence>
<evidence type="ECO:0000313" key="5">
    <source>
        <dbReference type="Proteomes" id="UP000477779"/>
    </source>
</evidence>
<reference evidence="2 5" key="2">
    <citation type="submission" date="2020-02" db="EMBL/GenBank/DDBJ databases">
        <title>WGS of Micromonospora spp. isolated from hot spring.</title>
        <authorList>
            <person name="Thawai C."/>
        </authorList>
    </citation>
    <scope>NUCLEOTIDE SEQUENCE [LARGE SCALE GENOMIC DNA]</scope>
    <source>
        <strain evidence="2 5">TMS7</strain>
    </source>
</reference>
<dbReference type="EMBL" id="JAAHBZ010000003">
    <property type="protein sequence ID" value="NES28081.1"/>
    <property type="molecule type" value="Genomic_DNA"/>
</dbReference>
<evidence type="ECO:0000313" key="4">
    <source>
        <dbReference type="Proteomes" id="UP000402241"/>
    </source>
</evidence>
<dbReference type="Proteomes" id="UP000477779">
    <property type="component" value="Unassembled WGS sequence"/>
</dbReference>
<reference evidence="3 4" key="1">
    <citation type="submission" date="2019-10" db="EMBL/GenBank/DDBJ databases">
        <title>Genome Sequence of Micromonospora terminaliae DSM 101760.</title>
        <authorList>
            <person name="Guo L."/>
        </authorList>
    </citation>
    <scope>NUCLEOTIDE SEQUENCE [LARGE SCALE GENOMIC DNA]</scope>
    <source>
        <strain evidence="3 4">DSM 101760</strain>
    </source>
</reference>